<dbReference type="EMBL" id="KX125082">
    <property type="protein sequence ID" value="APU50778.1"/>
    <property type="molecule type" value="mRNA"/>
</dbReference>
<accession>A0A1L7H7P3</accession>
<feature type="chain" id="PRO_5012792526" evidence="1">
    <location>
        <begin position="17"/>
        <end position="255"/>
    </location>
</feature>
<proteinExistence type="evidence at transcript level"/>
<feature type="signal peptide" evidence="1">
    <location>
        <begin position="1"/>
        <end position="16"/>
    </location>
</feature>
<dbReference type="OrthoDB" id="9991842at2759"/>
<dbReference type="AlphaFoldDB" id="A0A1L7H7P3"/>
<reference evidence="3" key="2">
    <citation type="submission" date="2016-04" db="EMBL/GenBank/DDBJ databases">
        <authorList>
            <person name="Evans L.H."/>
            <person name="Alamgir A."/>
            <person name="Owens N."/>
            <person name="Weber N.D."/>
            <person name="Virtaneva K."/>
            <person name="Barbian K."/>
            <person name="Babar A."/>
            <person name="Rosenke K."/>
        </authorList>
    </citation>
    <scope>NUCLEOTIDE SEQUENCE</scope>
</reference>
<dbReference type="InterPro" id="IPR054246">
    <property type="entry name" value="DUF6973"/>
</dbReference>
<protein>
    <submittedName>
        <fullName evidence="3">HemiSP-like protein 254</fullName>
    </submittedName>
</protein>
<organism evidence="3">
    <name type="scientific">Saccoglossus kowalevskii</name>
    <name type="common">Acorn worm</name>
    <dbReference type="NCBI Taxonomy" id="10224"/>
    <lineage>
        <taxon>Eukaryota</taxon>
        <taxon>Metazoa</taxon>
        <taxon>Hemichordata</taxon>
        <taxon>Enteropneusta</taxon>
        <taxon>Harrimaniidae</taxon>
        <taxon>Saccoglossus</taxon>
    </lineage>
</organism>
<evidence type="ECO:0000313" key="3">
    <source>
        <dbReference type="EMBL" id="APU50778.1"/>
    </source>
</evidence>
<reference evidence="3" key="1">
    <citation type="journal article" date="2008" name="Biol. Bull.">
        <title>cDNA sequences for transcription factors and signaling proteins of the hemichordate Saccoglossus kowalevskii: efficacy of the expressed sequence tag (EST) approach for evolutionary and developmental studies of a new organism.</title>
        <authorList>
            <person name="Freeman R.M. Jr."/>
            <person name="Wu M."/>
            <person name="Cordonnier-Pratt M.M."/>
            <person name="Pratt L.H."/>
            <person name="Gruber C.E."/>
            <person name="Smith M."/>
            <person name="Lander E.S."/>
            <person name="Stange-Thomann N."/>
            <person name="Lowe C.J."/>
            <person name="Gerhart J."/>
            <person name="Kirschner M."/>
        </authorList>
    </citation>
    <scope>NUCLEOTIDE SEQUENCE</scope>
</reference>
<gene>
    <name evidence="3" type="ORF">Sakowv30030542mg</name>
</gene>
<name>A0A1L7H7P3_SACKO</name>
<feature type="domain" description="DUF6973" evidence="2">
    <location>
        <begin position="123"/>
        <end position="229"/>
    </location>
</feature>
<keyword evidence="1" id="KW-0732">Signal</keyword>
<evidence type="ECO:0000256" key="1">
    <source>
        <dbReference type="SAM" id="SignalP"/>
    </source>
</evidence>
<evidence type="ECO:0000259" key="2">
    <source>
        <dbReference type="Pfam" id="PF22322"/>
    </source>
</evidence>
<dbReference type="Pfam" id="PF22322">
    <property type="entry name" value="DUF6973"/>
    <property type="match status" value="1"/>
</dbReference>
<sequence>MFSLVLAVCVCVVVSGRSLETNTGLPNDYFTTKERKAEFQREFLELLKTFEDILPEIQAEFLSTKYPVEQETTEDSKYAEDAFGIRSRRCSTCGCQSLPSDLSETGAYSWLGFDPNGPGEWRVSLQNIFKVFAIRDMADDSKADAQREFPNSLHNGEGDAFRHALWMYRVTKRYGSYTAKQFGDAHEVSSVNVLSERLMDLYNNKVGRCLGEISSNHSRRDVDVIKDAITMNQLQTTPDSTYPGTATGSHYYGGR</sequence>